<comment type="caution">
    <text evidence="4">The sequence shown here is derived from an EMBL/GenBank/DDBJ whole genome shotgun (WGS) entry which is preliminary data.</text>
</comment>
<feature type="signal peptide" evidence="2">
    <location>
        <begin position="1"/>
        <end position="35"/>
    </location>
</feature>
<dbReference type="PROSITE" id="PS50983">
    <property type="entry name" value="FE_B12_PBP"/>
    <property type="match status" value="1"/>
</dbReference>
<proteinExistence type="inferred from homology"/>
<dbReference type="Gene3D" id="3.40.50.1980">
    <property type="entry name" value="Nitrogenase molybdenum iron protein domain"/>
    <property type="match status" value="2"/>
</dbReference>
<organism evidence="4 5">
    <name type="scientific">Hydrogenispora ethanolica</name>
    <dbReference type="NCBI Taxonomy" id="1082276"/>
    <lineage>
        <taxon>Bacteria</taxon>
        <taxon>Bacillati</taxon>
        <taxon>Bacillota</taxon>
        <taxon>Hydrogenispora</taxon>
    </lineage>
</organism>
<dbReference type="InterPro" id="IPR002491">
    <property type="entry name" value="ABC_transptr_periplasmic_BD"/>
</dbReference>
<dbReference type="InterPro" id="IPR050902">
    <property type="entry name" value="ABC_Transporter_SBP"/>
</dbReference>
<dbReference type="Proteomes" id="UP000295008">
    <property type="component" value="Unassembled WGS sequence"/>
</dbReference>
<sequence length="379" mass="41928">MGLRMRRECLRKLMVRIFSGLLLLGAALCAGPAGADGPERLPLRYSHGFAVTYLADGFKRVRDGAGRTLILAPRGRQVPAALRRYPVIPVPLRRAVFASPTQVCLLRPFQDPALWRSLAGVTSPSEEWYLDPVKEGLKAGTIAYLGDSYNPDYERLRALRPEVVFVYGGPYGQERLMKNLKTMGIPYAVDNDYLEADVLGRMEWLKFLAVFYDKERAAAAYFDAAAARAEATAARVRSGPRVKVLWGLLYDGKAYLPAADSYVARMIGMAGGEYLGPKTAGTGGGNIGVSLEEFYYLAGQADLLVSATFPSATPTLAAWLRNAPVLQTVPAVRAGRVWCLQPWYNQWLDRSDELVADLAALTHPGHFRNQRVRHFYRLP</sequence>
<accession>A0A4R1RQ22</accession>
<dbReference type="PANTHER" id="PTHR30535">
    <property type="entry name" value="VITAMIN B12-BINDING PROTEIN"/>
    <property type="match status" value="1"/>
</dbReference>
<keyword evidence="2" id="KW-0732">Signal</keyword>
<evidence type="ECO:0000313" key="5">
    <source>
        <dbReference type="Proteomes" id="UP000295008"/>
    </source>
</evidence>
<dbReference type="Pfam" id="PF01497">
    <property type="entry name" value="Peripla_BP_2"/>
    <property type="match status" value="1"/>
</dbReference>
<dbReference type="EMBL" id="SLUN01000013">
    <property type="protein sequence ID" value="TCL68475.1"/>
    <property type="molecule type" value="Genomic_DNA"/>
</dbReference>
<dbReference type="SUPFAM" id="SSF53807">
    <property type="entry name" value="Helical backbone' metal receptor"/>
    <property type="match status" value="1"/>
</dbReference>
<keyword evidence="5" id="KW-1185">Reference proteome</keyword>
<evidence type="ECO:0000259" key="3">
    <source>
        <dbReference type="PROSITE" id="PS50983"/>
    </source>
</evidence>
<feature type="domain" description="Fe/B12 periplasmic-binding" evidence="3">
    <location>
        <begin position="94"/>
        <end position="371"/>
    </location>
</feature>
<protein>
    <submittedName>
        <fullName evidence="4">Iron complex transport system substrate-binding protein</fullName>
    </submittedName>
</protein>
<comment type="similarity">
    <text evidence="1">Belongs to the bacterial solute-binding protein 8 family.</text>
</comment>
<name>A0A4R1RQ22_HYDET</name>
<dbReference type="OrthoDB" id="9812528at2"/>
<evidence type="ECO:0000313" key="4">
    <source>
        <dbReference type="EMBL" id="TCL68475.1"/>
    </source>
</evidence>
<feature type="chain" id="PRO_5020893176" evidence="2">
    <location>
        <begin position="36"/>
        <end position="379"/>
    </location>
</feature>
<dbReference type="AlphaFoldDB" id="A0A4R1RQ22"/>
<evidence type="ECO:0000256" key="2">
    <source>
        <dbReference type="SAM" id="SignalP"/>
    </source>
</evidence>
<dbReference type="PANTHER" id="PTHR30535:SF34">
    <property type="entry name" value="MOLYBDATE-BINDING PROTEIN MOLA"/>
    <property type="match status" value="1"/>
</dbReference>
<evidence type="ECO:0000256" key="1">
    <source>
        <dbReference type="ARBA" id="ARBA00008814"/>
    </source>
</evidence>
<reference evidence="4 5" key="1">
    <citation type="submission" date="2019-03" db="EMBL/GenBank/DDBJ databases">
        <title>Genomic Encyclopedia of Type Strains, Phase IV (KMG-IV): sequencing the most valuable type-strain genomes for metagenomic binning, comparative biology and taxonomic classification.</title>
        <authorList>
            <person name="Goeker M."/>
        </authorList>
    </citation>
    <scope>NUCLEOTIDE SEQUENCE [LARGE SCALE GENOMIC DNA]</scope>
    <source>
        <strain evidence="4 5">LX-B</strain>
    </source>
</reference>
<gene>
    <name evidence="4" type="ORF">EDC14_101315</name>
</gene>